<evidence type="ECO:0000313" key="6">
    <source>
        <dbReference type="Proteomes" id="UP001596137"/>
    </source>
</evidence>
<dbReference type="PANTHER" id="PTHR30055:SF240">
    <property type="entry name" value="HTH-TYPE TRANSCRIPTIONAL REGULATOR ACRR"/>
    <property type="match status" value="1"/>
</dbReference>
<dbReference type="Gene3D" id="1.10.10.60">
    <property type="entry name" value="Homeodomain-like"/>
    <property type="match status" value="1"/>
</dbReference>
<accession>A0ABW1NVI2</accession>
<comment type="caution">
    <text evidence="5">The sequence shown here is derived from an EMBL/GenBank/DDBJ whole genome shotgun (WGS) entry which is preliminary data.</text>
</comment>
<dbReference type="InterPro" id="IPR009057">
    <property type="entry name" value="Homeodomain-like_sf"/>
</dbReference>
<evidence type="ECO:0000259" key="4">
    <source>
        <dbReference type="Pfam" id="PF00440"/>
    </source>
</evidence>
<evidence type="ECO:0000313" key="5">
    <source>
        <dbReference type="EMBL" id="MFC6087373.1"/>
    </source>
</evidence>
<dbReference type="Gene3D" id="1.10.357.10">
    <property type="entry name" value="Tetracycline Repressor, domain 2"/>
    <property type="match status" value="1"/>
</dbReference>
<sequence>MRVTATGGEPGGRKSTVAGVARRAQIVEAAIGTIAEVGYNQASFARIAERAELSSTRLISYHFAGKDELITQVIGEIFRVMGGFMTERVRGERTAPGALRAYITGLVEFIDTHRGMMRALMEIFLNFRGTGSYDASTDLNVLSHVEDILRWGQRAGEFREFDVRVMAVVLQRSLDGLPFLLEAEPGRDLTAYASELVTIFELATRKER</sequence>
<evidence type="ECO:0000256" key="1">
    <source>
        <dbReference type="ARBA" id="ARBA00023015"/>
    </source>
</evidence>
<dbReference type="InterPro" id="IPR050109">
    <property type="entry name" value="HTH-type_TetR-like_transc_reg"/>
</dbReference>
<dbReference type="InterPro" id="IPR036271">
    <property type="entry name" value="Tet_transcr_reg_TetR-rel_C_sf"/>
</dbReference>
<dbReference type="EMBL" id="JBHSRF010000134">
    <property type="protein sequence ID" value="MFC6087373.1"/>
    <property type="molecule type" value="Genomic_DNA"/>
</dbReference>
<keyword evidence="2" id="KW-0238">DNA-binding</keyword>
<name>A0ABW1NVI2_9ACTN</name>
<dbReference type="SUPFAM" id="SSF46689">
    <property type="entry name" value="Homeodomain-like"/>
    <property type="match status" value="1"/>
</dbReference>
<dbReference type="InterPro" id="IPR001647">
    <property type="entry name" value="HTH_TetR"/>
</dbReference>
<dbReference type="Pfam" id="PF00440">
    <property type="entry name" value="TetR_N"/>
    <property type="match status" value="1"/>
</dbReference>
<dbReference type="RefSeq" id="WP_380763559.1">
    <property type="nucleotide sequence ID" value="NZ_JBHSRF010000134.1"/>
</dbReference>
<keyword evidence="1" id="KW-0805">Transcription regulation</keyword>
<proteinExistence type="predicted"/>
<organism evidence="5 6">
    <name type="scientific">Sphaerisporangium aureirubrum</name>
    <dbReference type="NCBI Taxonomy" id="1544736"/>
    <lineage>
        <taxon>Bacteria</taxon>
        <taxon>Bacillati</taxon>
        <taxon>Actinomycetota</taxon>
        <taxon>Actinomycetes</taxon>
        <taxon>Streptosporangiales</taxon>
        <taxon>Streptosporangiaceae</taxon>
        <taxon>Sphaerisporangium</taxon>
    </lineage>
</organism>
<dbReference type="SUPFAM" id="SSF48498">
    <property type="entry name" value="Tetracyclin repressor-like, C-terminal domain"/>
    <property type="match status" value="1"/>
</dbReference>
<keyword evidence="3" id="KW-0804">Transcription</keyword>
<evidence type="ECO:0000256" key="3">
    <source>
        <dbReference type="ARBA" id="ARBA00023163"/>
    </source>
</evidence>
<protein>
    <submittedName>
        <fullName evidence="5">TetR/AcrR family transcriptional regulator</fullName>
    </submittedName>
</protein>
<reference evidence="6" key="1">
    <citation type="journal article" date="2019" name="Int. J. Syst. Evol. Microbiol.">
        <title>The Global Catalogue of Microorganisms (GCM) 10K type strain sequencing project: providing services to taxonomists for standard genome sequencing and annotation.</title>
        <authorList>
            <consortium name="The Broad Institute Genomics Platform"/>
            <consortium name="The Broad Institute Genome Sequencing Center for Infectious Disease"/>
            <person name="Wu L."/>
            <person name="Ma J."/>
        </authorList>
    </citation>
    <scope>NUCLEOTIDE SEQUENCE [LARGE SCALE GENOMIC DNA]</scope>
    <source>
        <strain evidence="6">JCM 30346</strain>
    </source>
</reference>
<dbReference type="Proteomes" id="UP001596137">
    <property type="component" value="Unassembled WGS sequence"/>
</dbReference>
<keyword evidence="6" id="KW-1185">Reference proteome</keyword>
<gene>
    <name evidence="5" type="ORF">ACFP1K_39830</name>
</gene>
<feature type="domain" description="HTH tetR-type" evidence="4">
    <location>
        <begin position="26"/>
        <end position="71"/>
    </location>
</feature>
<evidence type="ECO:0000256" key="2">
    <source>
        <dbReference type="ARBA" id="ARBA00023125"/>
    </source>
</evidence>
<dbReference type="PANTHER" id="PTHR30055">
    <property type="entry name" value="HTH-TYPE TRANSCRIPTIONAL REGULATOR RUTR"/>
    <property type="match status" value="1"/>
</dbReference>